<dbReference type="Gene3D" id="3.30.70.270">
    <property type="match status" value="1"/>
</dbReference>
<dbReference type="NCBIfam" id="TIGR00254">
    <property type="entry name" value="GGDEF"/>
    <property type="match status" value="1"/>
</dbReference>
<organism evidence="8 9">
    <name type="scientific">Candidatus Thiodiazotropha lotti</name>
    <dbReference type="NCBI Taxonomy" id="2792787"/>
    <lineage>
        <taxon>Bacteria</taxon>
        <taxon>Pseudomonadati</taxon>
        <taxon>Pseudomonadota</taxon>
        <taxon>Gammaproteobacteria</taxon>
        <taxon>Chromatiales</taxon>
        <taxon>Sedimenticolaceae</taxon>
        <taxon>Candidatus Thiodiazotropha</taxon>
    </lineage>
</organism>
<evidence type="ECO:0000259" key="4">
    <source>
        <dbReference type="PROSITE" id="PS50112"/>
    </source>
</evidence>
<dbReference type="Pfam" id="PF00990">
    <property type="entry name" value="GGDEF"/>
    <property type="match status" value="1"/>
</dbReference>
<evidence type="ECO:0000313" key="9">
    <source>
        <dbReference type="Proteomes" id="UP000886687"/>
    </source>
</evidence>
<feature type="domain" description="EAL" evidence="6">
    <location>
        <begin position="1109"/>
        <end position="1363"/>
    </location>
</feature>
<dbReference type="InterPro" id="IPR035919">
    <property type="entry name" value="EAL_sf"/>
</dbReference>
<feature type="domain" description="PAC" evidence="5">
    <location>
        <begin position="379"/>
        <end position="433"/>
    </location>
</feature>
<dbReference type="InterPro" id="IPR000014">
    <property type="entry name" value="PAS"/>
</dbReference>
<dbReference type="PANTHER" id="PTHR44757">
    <property type="entry name" value="DIGUANYLATE CYCLASE DGCP"/>
    <property type="match status" value="1"/>
</dbReference>
<keyword evidence="2" id="KW-0175">Coiled coil</keyword>
<dbReference type="PANTHER" id="PTHR44757:SF2">
    <property type="entry name" value="BIOFILM ARCHITECTURE MAINTENANCE PROTEIN MBAA"/>
    <property type="match status" value="1"/>
</dbReference>
<keyword evidence="3" id="KW-0812">Transmembrane</keyword>
<feature type="domain" description="PAC" evidence="5">
    <location>
        <begin position="882"/>
        <end position="934"/>
    </location>
</feature>
<dbReference type="PROSITE" id="PS50883">
    <property type="entry name" value="EAL"/>
    <property type="match status" value="1"/>
</dbReference>
<dbReference type="Pfam" id="PF13426">
    <property type="entry name" value="PAS_9"/>
    <property type="match status" value="2"/>
</dbReference>
<feature type="domain" description="PAS" evidence="4">
    <location>
        <begin position="305"/>
        <end position="376"/>
    </location>
</feature>
<evidence type="ECO:0000259" key="7">
    <source>
        <dbReference type="PROSITE" id="PS50887"/>
    </source>
</evidence>
<feature type="coiled-coil region" evidence="2">
    <location>
        <begin position="1440"/>
        <end position="1486"/>
    </location>
</feature>
<comment type="cofactor">
    <cofactor evidence="1">
        <name>Mg(2+)</name>
        <dbReference type="ChEBI" id="CHEBI:18420"/>
    </cofactor>
</comment>
<feature type="domain" description="PAS" evidence="4">
    <location>
        <begin position="555"/>
        <end position="598"/>
    </location>
</feature>
<dbReference type="PROSITE" id="PS50887">
    <property type="entry name" value="GGDEF"/>
    <property type="match status" value="1"/>
</dbReference>
<dbReference type="InterPro" id="IPR013656">
    <property type="entry name" value="PAS_4"/>
</dbReference>
<feature type="domain" description="PAS" evidence="4">
    <location>
        <begin position="680"/>
        <end position="750"/>
    </location>
</feature>
<name>A0A9E4MZH9_9GAMM</name>
<dbReference type="PROSITE" id="PS50112">
    <property type="entry name" value="PAS"/>
    <property type="match status" value="4"/>
</dbReference>
<dbReference type="Pfam" id="PF08448">
    <property type="entry name" value="PAS_4"/>
    <property type="match status" value="2"/>
</dbReference>
<dbReference type="EMBL" id="JAEPDI010000002">
    <property type="protein sequence ID" value="MCG7938268.1"/>
    <property type="molecule type" value="Genomic_DNA"/>
</dbReference>
<dbReference type="Pfam" id="PF13682">
    <property type="entry name" value="CZB"/>
    <property type="match status" value="1"/>
</dbReference>
<dbReference type="InterPro" id="IPR001610">
    <property type="entry name" value="PAC"/>
</dbReference>
<sequence>MGSTVQRSDLMTDLSFPSVQTLLLLVLLILLGLVIYLWFFHTTRANLKDHKRNEKYRNLFEQAGDGIIVHDLQGKILDVNPAVCKLFGYSPEQFCRLHISQLHPDKPDVVEISRAAFKMISRDTEIKFENEFITSSGEILIGEVTSTIIHEPDGNYVHAVFRNSTARQQAENTLRKQNRIYLSLLENVNAITWELELSTGLFNYVSPNAKRILGYPLSDWADMQSWLDMVIEEDQEFASSFCSAETKAGRDHSFEYRMRKQNGDVIWVLDLVRVVKNEAGKPIKLAGVIFDNTDQHHMATALKESRRAYKEAQETAHLGYWQIDIKSGKAFWSDDIYNMLGLNPKQEVGPEFLSTIVNPEDWPAVSDSLRNAIDSGQKHEIEYRVKSQLPESHELWLYCKAERVLDDKGNPERLSGIVQDITERKQTELALRDSETFLQDVFHAIQDGIIVLDTDFNIIRTNRWMEEHYRHLMPLAGRKCYQIFRDRDELCDSCPSHQVINSGLPKTDVIPVTLNNGERGWFELSVYPVKDDSGQVINIIEYIKDISDRKNAEQKLERFRKLLDQSNDGIYIINAEDGTFLDVNSAAYSSLGYRLTDLHQMRVWEIDGKIDDKKQWHEMIHQLEATKTSVYESNYRHQNGELIPMEVNAQLVVQDSVKYLIAIARDLTDIERVREQLIKSEQEMRTILDNVDAFIYLKDMDGNYLFANRQVRDLWHAEMDEIIGYGDEKFFDESSASAIRINDKKVLRQGEAVRAVETNTVPQTGQTAVYQSTKLPLRHDDGTTYALCGISLDITEQKRAEDALKESEQRFRIAGQAAFDLIYEWNVETDELKWYGDVDQILGYKKGFLTDDIQSWLQLIHPQDLQLMRNSVELHRNSTKEIRYEYRIRHADGSYRYWKDHALPLLDQDNKPYRWVGVCTDITLQKEHQLQLEHHANHDLLTGLPNRALLSDRLTQAMHQEKRREQRLAVIYIDLDGFKEINDRYGHDVGDLVLIGMSKRFESALRQGDTIARFGGDEFVAVLSDIESREACYPMLRRLMEAAIRPIQQQNQLIQVSASIGVTLYPQDEEVGGDQLLRQADQAMYQAKLAGKNRYSFFDTEYDRSLRGKKEDLQRIRKGLFDNEFELYYQPKVSMRSGQVIGVEALIRWQHPQQGLLMPISFLPVIEDHDIAVEMGEWVLENALAQLSQWDDLGLKTSVSVNIGARQLQRTDFVDQLKKIVQRYPAIASDRLQLEILETSALDDMNHVSKIIHECLEFGVSFALDDFGTGYSSLSYLKHLPATTIKIDRSFVRDMLIDPDDLAILEGILGMATAFRRNVIAEGVETPEHGELLLKLGCDHAQGYGIAKPMPAAEFPAWVKEWRPFETWQHQQRLSRDDLSLLFAASEHRAWINTLEEALRSEEIEFPELDHHQCRFGDWLYSDGQRYDHLTAYQQIVALHQQMHEQAKQLYQQKQQGNEEDLTDGLAKIRDKKQQLLQRMDLLMRNSHGTN</sequence>
<dbReference type="InterPro" id="IPR001633">
    <property type="entry name" value="EAL_dom"/>
</dbReference>
<dbReference type="Gene3D" id="3.20.20.450">
    <property type="entry name" value="EAL domain"/>
    <property type="match status" value="1"/>
</dbReference>
<dbReference type="InterPro" id="IPR025991">
    <property type="entry name" value="Chemoreceptor_zinc-bind_dom"/>
</dbReference>
<dbReference type="InterPro" id="IPR029787">
    <property type="entry name" value="Nucleotide_cyclase"/>
</dbReference>
<feature type="domain" description="PAC" evidence="5">
    <location>
        <begin position="252"/>
        <end position="304"/>
    </location>
</feature>
<keyword evidence="3" id="KW-1133">Transmembrane helix</keyword>
<feature type="domain" description="GGDEF" evidence="7">
    <location>
        <begin position="966"/>
        <end position="1100"/>
    </location>
</feature>
<dbReference type="CDD" id="cd01949">
    <property type="entry name" value="GGDEF"/>
    <property type="match status" value="1"/>
</dbReference>
<feature type="domain" description="PAC" evidence="5">
    <location>
        <begin position="505"/>
        <end position="558"/>
    </location>
</feature>
<dbReference type="Gene3D" id="1.20.120.30">
    <property type="entry name" value="Aspartate receptor, ligand-binding domain"/>
    <property type="match status" value="1"/>
</dbReference>
<dbReference type="InterPro" id="IPR043128">
    <property type="entry name" value="Rev_trsase/Diguanyl_cyclase"/>
</dbReference>
<feature type="domain" description="PAS" evidence="4">
    <location>
        <begin position="52"/>
        <end position="94"/>
    </location>
</feature>
<dbReference type="FunFam" id="3.30.70.270:FF:000001">
    <property type="entry name" value="Diguanylate cyclase domain protein"/>
    <property type="match status" value="1"/>
</dbReference>
<evidence type="ECO:0000313" key="8">
    <source>
        <dbReference type="EMBL" id="MCG7938268.1"/>
    </source>
</evidence>
<dbReference type="Proteomes" id="UP000886687">
    <property type="component" value="Unassembled WGS sequence"/>
</dbReference>
<dbReference type="CDD" id="cd01948">
    <property type="entry name" value="EAL"/>
    <property type="match status" value="1"/>
</dbReference>
<dbReference type="InterPro" id="IPR035965">
    <property type="entry name" value="PAS-like_dom_sf"/>
</dbReference>
<feature type="domain" description="PAC" evidence="5">
    <location>
        <begin position="754"/>
        <end position="806"/>
    </location>
</feature>
<proteinExistence type="predicted"/>
<evidence type="ECO:0000259" key="5">
    <source>
        <dbReference type="PROSITE" id="PS50113"/>
    </source>
</evidence>
<protein>
    <submittedName>
        <fullName evidence="8">PAS domain S-box protein</fullName>
    </submittedName>
</protein>
<dbReference type="Gene3D" id="2.10.70.100">
    <property type="match status" value="1"/>
</dbReference>
<dbReference type="Gene3D" id="3.30.450.20">
    <property type="entry name" value="PAS domain"/>
    <property type="match status" value="7"/>
</dbReference>
<dbReference type="InterPro" id="IPR000160">
    <property type="entry name" value="GGDEF_dom"/>
</dbReference>
<dbReference type="NCBIfam" id="TIGR00229">
    <property type="entry name" value="sensory_box"/>
    <property type="match status" value="7"/>
</dbReference>
<dbReference type="GO" id="GO:0003824">
    <property type="term" value="F:catalytic activity"/>
    <property type="evidence" value="ECO:0007669"/>
    <property type="project" value="UniProtKB-ARBA"/>
</dbReference>
<dbReference type="CDD" id="cd00130">
    <property type="entry name" value="PAS"/>
    <property type="match status" value="5"/>
</dbReference>
<dbReference type="Pfam" id="PF00563">
    <property type="entry name" value="EAL"/>
    <property type="match status" value="1"/>
</dbReference>
<evidence type="ECO:0000259" key="6">
    <source>
        <dbReference type="PROSITE" id="PS50883"/>
    </source>
</evidence>
<dbReference type="SUPFAM" id="SSF55785">
    <property type="entry name" value="PYP-like sensor domain (PAS domain)"/>
    <property type="match status" value="7"/>
</dbReference>
<dbReference type="SMART" id="SM00052">
    <property type="entry name" value="EAL"/>
    <property type="match status" value="1"/>
</dbReference>
<accession>A0A9E4MZH9</accession>
<evidence type="ECO:0000256" key="2">
    <source>
        <dbReference type="SAM" id="Coils"/>
    </source>
</evidence>
<evidence type="ECO:0000256" key="3">
    <source>
        <dbReference type="SAM" id="Phobius"/>
    </source>
</evidence>
<dbReference type="InterPro" id="IPR052155">
    <property type="entry name" value="Biofilm_reg_signaling"/>
</dbReference>
<reference evidence="8" key="1">
    <citation type="journal article" date="2021" name="Proc. Natl. Acad. Sci. U.S.A.">
        <title>Global biogeography of chemosynthetic symbionts reveals both localized and globally distributed symbiont groups. .</title>
        <authorList>
            <person name="Osvatic J.T."/>
            <person name="Wilkins L.G.E."/>
            <person name="Leibrecht L."/>
            <person name="Leray M."/>
            <person name="Zauner S."/>
            <person name="Polzin J."/>
            <person name="Camacho Y."/>
            <person name="Gros O."/>
            <person name="van Gils J.A."/>
            <person name="Eisen J.A."/>
            <person name="Petersen J.M."/>
            <person name="Yuen B."/>
        </authorList>
    </citation>
    <scope>NUCLEOTIDE SEQUENCE</scope>
    <source>
        <strain evidence="8">MAGL173</strain>
    </source>
</reference>
<comment type="caution">
    <text evidence="8">The sequence shown here is derived from an EMBL/GenBank/DDBJ whole genome shotgun (WGS) entry which is preliminary data.</text>
</comment>
<dbReference type="InterPro" id="IPR013655">
    <property type="entry name" value="PAS_fold_3"/>
</dbReference>
<dbReference type="SUPFAM" id="SSF141868">
    <property type="entry name" value="EAL domain-like"/>
    <property type="match status" value="1"/>
</dbReference>
<keyword evidence="3" id="KW-0472">Membrane</keyword>
<dbReference type="SMART" id="SM00086">
    <property type="entry name" value="PAC"/>
    <property type="match status" value="7"/>
</dbReference>
<feature type="transmembrane region" description="Helical" evidence="3">
    <location>
        <begin position="21"/>
        <end position="40"/>
    </location>
</feature>
<evidence type="ECO:0000256" key="1">
    <source>
        <dbReference type="ARBA" id="ARBA00001946"/>
    </source>
</evidence>
<dbReference type="Pfam" id="PF08447">
    <property type="entry name" value="PAS_3"/>
    <property type="match status" value="3"/>
</dbReference>
<dbReference type="SUPFAM" id="SSF55073">
    <property type="entry name" value="Nucleotide cyclase"/>
    <property type="match status" value="1"/>
</dbReference>
<dbReference type="SMART" id="SM00267">
    <property type="entry name" value="GGDEF"/>
    <property type="match status" value="1"/>
</dbReference>
<dbReference type="InterPro" id="IPR000700">
    <property type="entry name" value="PAS-assoc_C"/>
</dbReference>
<dbReference type="PROSITE" id="PS50113">
    <property type="entry name" value="PAC"/>
    <property type="match status" value="5"/>
</dbReference>
<gene>
    <name evidence="8" type="ORF">JAZ04_05330</name>
</gene>
<dbReference type="SMART" id="SM00091">
    <property type="entry name" value="PAS"/>
    <property type="match status" value="7"/>
</dbReference>